<dbReference type="GO" id="GO:0006020">
    <property type="term" value="P:inositol metabolic process"/>
    <property type="evidence" value="ECO:0007669"/>
    <property type="project" value="TreeGrafter"/>
</dbReference>
<feature type="binding site" evidence="10">
    <location>
        <position position="93"/>
    </location>
    <ligand>
        <name>Mg(2+)</name>
        <dbReference type="ChEBI" id="CHEBI:18420"/>
        <label>2</label>
    </ligand>
</feature>
<dbReference type="Proteomes" id="UP000838763">
    <property type="component" value="Unassembled WGS sequence"/>
</dbReference>
<feature type="binding site" evidence="10">
    <location>
        <position position="211"/>
    </location>
    <ligand>
        <name>Mg(2+)</name>
        <dbReference type="ChEBI" id="CHEBI:18420"/>
        <label>1</label>
        <note>catalytic</note>
    </ligand>
</feature>
<protein>
    <recommendedName>
        <fullName evidence="5">inositol-phosphate phosphatase</fullName>
        <ecNumber evidence="5">3.1.3.25</ecNumber>
    </recommendedName>
</protein>
<comment type="caution">
    <text evidence="11">The sequence shown here is derived from an EMBL/GenBank/DDBJ whole genome shotgun (WGS) entry which is preliminary data.</text>
</comment>
<evidence type="ECO:0000256" key="10">
    <source>
        <dbReference type="PIRSR" id="PIRSR600760-2"/>
    </source>
</evidence>
<dbReference type="EC" id="3.1.3.25" evidence="5"/>
<comment type="cofactor">
    <cofactor evidence="2 10">
        <name>Mg(2+)</name>
        <dbReference type="ChEBI" id="CHEBI:18420"/>
    </cofactor>
</comment>
<dbReference type="GO" id="GO:0004553">
    <property type="term" value="F:hydrolase activity, hydrolyzing O-glycosyl compounds"/>
    <property type="evidence" value="ECO:0007669"/>
    <property type="project" value="InterPro"/>
</dbReference>
<dbReference type="GO" id="GO:0046854">
    <property type="term" value="P:phosphatidylinositol phosphate biosynthetic process"/>
    <property type="evidence" value="ECO:0007669"/>
    <property type="project" value="InterPro"/>
</dbReference>
<dbReference type="OrthoDB" id="10254945at2759"/>
<dbReference type="FunFam" id="3.30.540.10:FF:000004">
    <property type="entry name" value="Inositol-1-monophosphatase"/>
    <property type="match status" value="1"/>
</dbReference>
<comment type="catalytic activity">
    <reaction evidence="1">
        <text>a myo-inositol phosphate + H2O = myo-inositol + phosphate</text>
        <dbReference type="Rhea" id="RHEA:24056"/>
        <dbReference type="ChEBI" id="CHEBI:15377"/>
        <dbReference type="ChEBI" id="CHEBI:17268"/>
        <dbReference type="ChEBI" id="CHEBI:43474"/>
        <dbReference type="ChEBI" id="CHEBI:84139"/>
        <dbReference type="EC" id="3.1.3.25"/>
    </reaction>
</comment>
<dbReference type="PANTHER" id="PTHR20854:SF4">
    <property type="entry name" value="INOSITOL-1-MONOPHOSPHATASE-RELATED"/>
    <property type="match status" value="1"/>
</dbReference>
<sequence length="413" mass="44643">MADVDLKAVKNKLVEVARIAGRMIMDSNYQQDFETDTKFNAVDLVTETDKAVEEYISAALRETFPTFSFMGEETFQPGTKVGPEPTFVVDPIDGTTNFIHSFPHACVSLGLAVDRTPTVGVIYNPFLDILYWAIQGQGAFMQTRPGGAAIDRRLPLARTPAPLQGLAKALPGHGGAMVHSLRSLGSAALNLAAVAAGQLDLFWEGGCFAWDVCAGWCILAEAGGLMVSGNPGNWEPALEERVYLAVRAAPSGQREIAEEFWGLTVPNELNFQGFVRSDWGAQHTSIESALNGLDMTMPGDRFGRETGVTNLSGAVRIMAAYYKVHVDDKEERPDHINFHARCLTSSSRCVTDACDIRRTTSPAGQCTLGGFPSYVVRVSNIAHKPPSASRNEGTPPAPRSSYFLCSLPKLLVG</sequence>
<evidence type="ECO:0000256" key="9">
    <source>
        <dbReference type="ARBA" id="ARBA00023180"/>
    </source>
</evidence>
<dbReference type="GO" id="GO:0046872">
    <property type="term" value="F:metal ion binding"/>
    <property type="evidence" value="ECO:0007669"/>
    <property type="project" value="UniProtKB-KW"/>
</dbReference>
<dbReference type="SUPFAM" id="SSF51445">
    <property type="entry name" value="(Trans)glycosidases"/>
    <property type="match status" value="1"/>
</dbReference>
<evidence type="ECO:0000256" key="2">
    <source>
        <dbReference type="ARBA" id="ARBA00001946"/>
    </source>
</evidence>
<evidence type="ECO:0000256" key="1">
    <source>
        <dbReference type="ARBA" id="ARBA00001033"/>
    </source>
</evidence>
<evidence type="ECO:0000256" key="4">
    <source>
        <dbReference type="ARBA" id="ARBA00009759"/>
    </source>
</evidence>
<dbReference type="PROSITE" id="PS00630">
    <property type="entry name" value="IMP_2"/>
    <property type="match status" value="1"/>
</dbReference>
<evidence type="ECO:0000313" key="11">
    <source>
        <dbReference type="EMBL" id="CAI4212586.1"/>
    </source>
</evidence>
<evidence type="ECO:0000313" key="12">
    <source>
        <dbReference type="Proteomes" id="UP000838763"/>
    </source>
</evidence>
<dbReference type="InterPro" id="IPR020550">
    <property type="entry name" value="Inositol_monophosphatase_CS"/>
</dbReference>
<keyword evidence="9" id="KW-0325">Glycoprotein</keyword>
<dbReference type="GO" id="GO:0007165">
    <property type="term" value="P:signal transduction"/>
    <property type="evidence" value="ECO:0007669"/>
    <property type="project" value="TreeGrafter"/>
</dbReference>
<dbReference type="GO" id="GO:0008934">
    <property type="term" value="F:inositol monophosphate 1-phosphatase activity"/>
    <property type="evidence" value="ECO:0007669"/>
    <property type="project" value="InterPro"/>
</dbReference>
<name>A0A9P1GXI9_9PEZI</name>
<keyword evidence="6 10" id="KW-0479">Metal-binding</keyword>
<feature type="binding site" evidence="10">
    <location>
        <position position="92"/>
    </location>
    <ligand>
        <name>Mg(2+)</name>
        <dbReference type="ChEBI" id="CHEBI:18420"/>
        <label>1</label>
        <note>catalytic</note>
    </ligand>
</feature>
<accession>A0A9P1GXI9</accession>
<dbReference type="InterPro" id="IPR000760">
    <property type="entry name" value="Inositol_monophosphatase-like"/>
</dbReference>
<evidence type="ECO:0000256" key="7">
    <source>
        <dbReference type="ARBA" id="ARBA00022801"/>
    </source>
</evidence>
<dbReference type="Gene3D" id="3.40.190.80">
    <property type="match status" value="1"/>
</dbReference>
<dbReference type="InterPro" id="IPR033942">
    <property type="entry name" value="IMPase"/>
</dbReference>
<keyword evidence="7" id="KW-0378">Hydrolase</keyword>
<feature type="binding site" evidence="10">
    <location>
        <position position="90"/>
    </location>
    <ligand>
        <name>Mg(2+)</name>
        <dbReference type="ChEBI" id="CHEBI:18420"/>
        <label>2</label>
    </ligand>
</feature>
<dbReference type="EMBL" id="CALLCH030000005">
    <property type="protein sequence ID" value="CAI4212586.1"/>
    <property type="molecule type" value="Genomic_DNA"/>
</dbReference>
<dbReference type="AlphaFoldDB" id="A0A9P1GXI9"/>
<dbReference type="PROSITE" id="PS00629">
    <property type="entry name" value="IMP_1"/>
    <property type="match status" value="1"/>
</dbReference>
<dbReference type="Gene3D" id="3.20.20.300">
    <property type="entry name" value="Glycoside hydrolase, family 3, N-terminal domain"/>
    <property type="match status" value="1"/>
</dbReference>
<dbReference type="InterPro" id="IPR017853">
    <property type="entry name" value="GH"/>
</dbReference>
<comment type="similarity">
    <text evidence="3">Belongs to the glycosyl hydrolase 3 family.</text>
</comment>
<keyword evidence="8 10" id="KW-0460">Magnesium</keyword>
<reference evidence="11" key="1">
    <citation type="submission" date="2022-11" db="EMBL/GenBank/DDBJ databases">
        <authorList>
            <person name="Scott C."/>
            <person name="Bruce N."/>
        </authorList>
    </citation>
    <scope>NUCLEOTIDE SEQUENCE</scope>
</reference>
<dbReference type="PRINTS" id="PR00377">
    <property type="entry name" value="IMPHPHTASES"/>
</dbReference>
<dbReference type="CDD" id="cd01639">
    <property type="entry name" value="IMPase"/>
    <property type="match status" value="1"/>
</dbReference>
<feature type="binding site" evidence="10">
    <location>
        <position position="72"/>
    </location>
    <ligand>
        <name>Mg(2+)</name>
        <dbReference type="ChEBI" id="CHEBI:18420"/>
        <label>1</label>
        <note>catalytic</note>
    </ligand>
</feature>
<proteinExistence type="inferred from homology"/>
<evidence type="ECO:0000256" key="6">
    <source>
        <dbReference type="ARBA" id="ARBA00022723"/>
    </source>
</evidence>
<dbReference type="GO" id="GO:0005975">
    <property type="term" value="P:carbohydrate metabolic process"/>
    <property type="evidence" value="ECO:0007669"/>
    <property type="project" value="InterPro"/>
</dbReference>
<comment type="similarity">
    <text evidence="4">Belongs to the inositol monophosphatase superfamily.</text>
</comment>
<gene>
    <name evidence="11" type="ORF">PPNO1_LOCUS2341</name>
</gene>
<evidence type="ECO:0000256" key="5">
    <source>
        <dbReference type="ARBA" id="ARBA00013106"/>
    </source>
</evidence>
<evidence type="ECO:0000256" key="3">
    <source>
        <dbReference type="ARBA" id="ARBA00005336"/>
    </source>
</evidence>
<keyword evidence="12" id="KW-1185">Reference proteome</keyword>
<dbReference type="Pfam" id="PF00459">
    <property type="entry name" value="Inositol_P"/>
    <property type="match status" value="1"/>
</dbReference>
<dbReference type="Gene3D" id="3.30.540.10">
    <property type="entry name" value="Fructose-1,6-Bisphosphatase, subunit A, domain 1"/>
    <property type="match status" value="1"/>
</dbReference>
<evidence type="ECO:0000256" key="8">
    <source>
        <dbReference type="ARBA" id="ARBA00022842"/>
    </source>
</evidence>
<dbReference type="InterPro" id="IPR036962">
    <property type="entry name" value="Glyco_hydro_3_N_sf"/>
</dbReference>
<organism evidence="11 12">
    <name type="scientific">Parascedosporium putredinis</name>
    <dbReference type="NCBI Taxonomy" id="1442378"/>
    <lineage>
        <taxon>Eukaryota</taxon>
        <taxon>Fungi</taxon>
        <taxon>Dikarya</taxon>
        <taxon>Ascomycota</taxon>
        <taxon>Pezizomycotina</taxon>
        <taxon>Sordariomycetes</taxon>
        <taxon>Hypocreomycetidae</taxon>
        <taxon>Microascales</taxon>
        <taxon>Microascaceae</taxon>
        <taxon>Parascedosporium</taxon>
    </lineage>
</organism>
<dbReference type="SUPFAM" id="SSF56655">
    <property type="entry name" value="Carbohydrate phosphatase"/>
    <property type="match status" value="1"/>
</dbReference>
<dbReference type="InterPro" id="IPR020583">
    <property type="entry name" value="Inositol_monoP_metal-BS"/>
</dbReference>
<dbReference type="PANTHER" id="PTHR20854">
    <property type="entry name" value="INOSITOL MONOPHOSPHATASE"/>
    <property type="match status" value="1"/>
</dbReference>